<evidence type="ECO:0000256" key="2">
    <source>
        <dbReference type="ARBA" id="ARBA00022771"/>
    </source>
</evidence>
<protein>
    <recommendedName>
        <fullName evidence="7">THAP-type domain-containing protein</fullName>
    </recommendedName>
</protein>
<dbReference type="GO" id="GO:0003677">
    <property type="term" value="F:DNA binding"/>
    <property type="evidence" value="ECO:0007669"/>
    <property type="project" value="UniProtKB-UniRule"/>
</dbReference>
<keyword evidence="9" id="KW-1185">Reference proteome</keyword>
<keyword evidence="3" id="KW-0862">Zinc</keyword>
<reference evidence="8" key="2">
    <citation type="submission" date="2020-05" db="UniProtKB">
        <authorList>
            <consortium name="EnsemblMetazoa"/>
        </authorList>
    </citation>
    <scope>IDENTIFICATION</scope>
    <source>
        <strain evidence="8">Epiroticus2</strain>
    </source>
</reference>
<dbReference type="InterPro" id="IPR013087">
    <property type="entry name" value="Znf_C2H2_type"/>
</dbReference>
<keyword evidence="1" id="KW-0479">Metal-binding</keyword>
<evidence type="ECO:0000256" key="6">
    <source>
        <dbReference type="SAM" id="MobiDB-lite"/>
    </source>
</evidence>
<dbReference type="PROSITE" id="PS50950">
    <property type="entry name" value="ZF_THAP"/>
    <property type="match status" value="1"/>
</dbReference>
<dbReference type="SMART" id="SM00692">
    <property type="entry name" value="DM3"/>
    <property type="match status" value="1"/>
</dbReference>
<dbReference type="PROSITE" id="PS00028">
    <property type="entry name" value="ZINC_FINGER_C2H2_1"/>
    <property type="match status" value="1"/>
</dbReference>
<keyword evidence="4 5" id="KW-0238">DNA-binding</keyword>
<dbReference type="InterPro" id="IPR052224">
    <property type="entry name" value="THAP_domain_protein"/>
</dbReference>
<evidence type="ECO:0000256" key="4">
    <source>
        <dbReference type="ARBA" id="ARBA00023125"/>
    </source>
</evidence>
<dbReference type="AlphaFoldDB" id="A0A182PHG4"/>
<evidence type="ECO:0000256" key="5">
    <source>
        <dbReference type="PROSITE-ProRule" id="PRU00309"/>
    </source>
</evidence>
<proteinExistence type="predicted"/>
<dbReference type="Proteomes" id="UP000075885">
    <property type="component" value="Unassembled WGS sequence"/>
</dbReference>
<dbReference type="GO" id="GO:0008270">
    <property type="term" value="F:zinc ion binding"/>
    <property type="evidence" value="ECO:0007669"/>
    <property type="project" value="UniProtKB-KW"/>
</dbReference>
<dbReference type="VEuPathDB" id="VectorBase:AEPI006373"/>
<organism evidence="8 9">
    <name type="scientific">Anopheles epiroticus</name>
    <dbReference type="NCBI Taxonomy" id="199890"/>
    <lineage>
        <taxon>Eukaryota</taxon>
        <taxon>Metazoa</taxon>
        <taxon>Ecdysozoa</taxon>
        <taxon>Arthropoda</taxon>
        <taxon>Hexapoda</taxon>
        <taxon>Insecta</taxon>
        <taxon>Pterygota</taxon>
        <taxon>Neoptera</taxon>
        <taxon>Endopterygota</taxon>
        <taxon>Diptera</taxon>
        <taxon>Nematocera</taxon>
        <taxon>Culicoidea</taxon>
        <taxon>Culicidae</taxon>
        <taxon>Anophelinae</taxon>
        <taxon>Anopheles</taxon>
    </lineage>
</organism>
<evidence type="ECO:0000256" key="1">
    <source>
        <dbReference type="ARBA" id="ARBA00022723"/>
    </source>
</evidence>
<dbReference type="SMART" id="SM00980">
    <property type="entry name" value="THAP"/>
    <property type="match status" value="1"/>
</dbReference>
<evidence type="ECO:0000313" key="8">
    <source>
        <dbReference type="EnsemblMetazoa" id="AEPI006373-PA"/>
    </source>
</evidence>
<accession>A0A182PHG4</accession>
<evidence type="ECO:0000259" key="7">
    <source>
        <dbReference type="PROSITE" id="PS50950"/>
    </source>
</evidence>
<evidence type="ECO:0000256" key="3">
    <source>
        <dbReference type="ARBA" id="ARBA00022833"/>
    </source>
</evidence>
<feature type="region of interest" description="Disordered" evidence="6">
    <location>
        <begin position="124"/>
        <end position="146"/>
    </location>
</feature>
<keyword evidence="2 5" id="KW-0863">Zinc-finger</keyword>
<reference evidence="9" key="1">
    <citation type="submission" date="2013-03" db="EMBL/GenBank/DDBJ databases">
        <title>The Genome Sequence of Anopheles epiroticus epiroticus2.</title>
        <authorList>
            <consortium name="The Broad Institute Genomics Platform"/>
            <person name="Neafsey D.E."/>
            <person name="Howell P."/>
            <person name="Walker B."/>
            <person name="Young S.K."/>
            <person name="Zeng Q."/>
            <person name="Gargeya S."/>
            <person name="Fitzgerald M."/>
            <person name="Haas B."/>
            <person name="Abouelleil A."/>
            <person name="Allen A.W."/>
            <person name="Alvarado L."/>
            <person name="Arachchi H.M."/>
            <person name="Berlin A.M."/>
            <person name="Chapman S.B."/>
            <person name="Gainer-Dewar J."/>
            <person name="Goldberg J."/>
            <person name="Griggs A."/>
            <person name="Gujja S."/>
            <person name="Hansen M."/>
            <person name="Howarth C."/>
            <person name="Imamovic A."/>
            <person name="Ireland A."/>
            <person name="Larimer J."/>
            <person name="McCowan C."/>
            <person name="Murphy C."/>
            <person name="Pearson M."/>
            <person name="Poon T.W."/>
            <person name="Priest M."/>
            <person name="Roberts A."/>
            <person name="Saif S."/>
            <person name="Shea T."/>
            <person name="Sisk P."/>
            <person name="Sykes S."/>
            <person name="Wortman J."/>
            <person name="Nusbaum C."/>
            <person name="Birren B."/>
        </authorList>
    </citation>
    <scope>NUCLEOTIDE SEQUENCE [LARGE SCALE GENOMIC DNA]</scope>
    <source>
        <strain evidence="9">Epiroticus2</strain>
    </source>
</reference>
<dbReference type="SUPFAM" id="SSF57716">
    <property type="entry name" value="Glucocorticoid receptor-like (DNA-binding domain)"/>
    <property type="match status" value="1"/>
</dbReference>
<feature type="compositionally biased region" description="Basic and acidic residues" evidence="6">
    <location>
        <begin position="136"/>
        <end position="146"/>
    </location>
</feature>
<dbReference type="InterPro" id="IPR006612">
    <property type="entry name" value="THAP_Znf"/>
</dbReference>
<dbReference type="PANTHER" id="PTHR46927">
    <property type="entry name" value="AGAP005574-PA"/>
    <property type="match status" value="1"/>
</dbReference>
<evidence type="ECO:0000313" key="9">
    <source>
        <dbReference type="Proteomes" id="UP000075885"/>
    </source>
</evidence>
<dbReference type="PANTHER" id="PTHR46927:SF3">
    <property type="entry name" value="THAP-TYPE DOMAIN-CONTAINING PROTEIN"/>
    <property type="match status" value="1"/>
</dbReference>
<sequence length="576" mass="65696">MPFSCCSASFCKNNRYNVNRRGLDITFHTFPPLNYQSVKQWIEFCKREEDWVPNKHSVLCSAHFRDDDFQMNNCPIMKQGKRLRHLKALAVPSVVSRPAITLSKRQKLDEVRIKLLSNLYNKDDDSSNQGAGTDHTYSEAKADEAKQRDPLNGCKKSMYFLQRYPNVCASCLRIMDDEGVFTPVSQFHDSLECTVEQKFDEITGDPMNQEDRSEVQNLLPDKVCENCLETLIKFHQYKRQLDCIKKFSTGIAHLMYGNPTPLENLYQDHGPFLVDTLRNLDMAQGTRINQSLELLLEEVTTYGQDKQNLPIYAEGPAGPQSFDRSSNTDDVLFETYDETEMGVRTASKPYKPSQSDQAGERTIEVYEVPHGNSRVKRAAMEKNKAKQLQTCPYTDICKKWFLNEATKQQHIKDEHKSFDCHVCGSKIAFYDLYQKHMESHSIARALLVSHNRKRAISESFNNAAAVQQSGELQSGQKLAQKGGGNYVCGSCLGVFTDDKEFSGHRCSLNKTRLATRDSFISSRPRNFVIKPETKYVRSKTYFPPVACETNDDNGVKILNIEILHNVHSSTETEQSD</sequence>
<feature type="domain" description="THAP-type" evidence="7">
    <location>
        <begin position="1"/>
        <end position="95"/>
    </location>
</feature>
<dbReference type="EnsemblMetazoa" id="AEPI006373-RA">
    <property type="protein sequence ID" value="AEPI006373-PA"/>
    <property type="gene ID" value="AEPI006373"/>
</dbReference>
<dbReference type="Pfam" id="PF05485">
    <property type="entry name" value="THAP"/>
    <property type="match status" value="1"/>
</dbReference>
<name>A0A182PHG4_9DIPT</name>